<comment type="similarity">
    <text evidence="1">Belongs to the DegT/DnrJ/EryC1 family.</text>
</comment>
<dbReference type="InterPro" id="IPR015424">
    <property type="entry name" value="PyrdxlP-dep_Trfase"/>
</dbReference>
<reference evidence="2 3" key="1">
    <citation type="journal article" date="2016" name="Nat. Commun.">
        <title>Thousands of microbial genomes shed light on interconnected biogeochemical processes in an aquifer system.</title>
        <authorList>
            <person name="Anantharaman K."/>
            <person name="Brown C.T."/>
            <person name="Hug L.A."/>
            <person name="Sharon I."/>
            <person name="Castelle C.J."/>
            <person name="Probst A.J."/>
            <person name="Thomas B.C."/>
            <person name="Singh A."/>
            <person name="Wilkins M.J."/>
            <person name="Karaoz U."/>
            <person name="Brodie E.L."/>
            <person name="Williams K.H."/>
            <person name="Hubbard S.S."/>
            <person name="Banfield J.F."/>
        </authorList>
    </citation>
    <scope>NUCLEOTIDE SEQUENCE [LARGE SCALE GENOMIC DNA]</scope>
</reference>
<dbReference type="GO" id="GO:0000271">
    <property type="term" value="P:polysaccharide biosynthetic process"/>
    <property type="evidence" value="ECO:0007669"/>
    <property type="project" value="TreeGrafter"/>
</dbReference>
<protein>
    <submittedName>
        <fullName evidence="2">Uncharacterized protein</fullName>
    </submittedName>
</protein>
<dbReference type="Proteomes" id="UP000178370">
    <property type="component" value="Unassembled WGS sequence"/>
</dbReference>
<dbReference type="GO" id="GO:0008483">
    <property type="term" value="F:transaminase activity"/>
    <property type="evidence" value="ECO:0007669"/>
    <property type="project" value="TreeGrafter"/>
</dbReference>
<dbReference type="SUPFAM" id="SSF53383">
    <property type="entry name" value="PLP-dependent transferases"/>
    <property type="match status" value="1"/>
</dbReference>
<dbReference type="InterPro" id="IPR000653">
    <property type="entry name" value="DegT/StrS_aminotransferase"/>
</dbReference>
<dbReference type="Gene3D" id="3.90.1150.10">
    <property type="entry name" value="Aspartate Aminotransferase, domain 1"/>
    <property type="match status" value="1"/>
</dbReference>
<evidence type="ECO:0000256" key="1">
    <source>
        <dbReference type="RuleBase" id="RU004508"/>
    </source>
</evidence>
<proteinExistence type="inferred from homology"/>
<dbReference type="PANTHER" id="PTHR30244">
    <property type="entry name" value="TRANSAMINASE"/>
    <property type="match status" value="1"/>
</dbReference>
<dbReference type="Pfam" id="PF01041">
    <property type="entry name" value="DegT_DnrJ_EryC1"/>
    <property type="match status" value="1"/>
</dbReference>
<evidence type="ECO:0000313" key="3">
    <source>
        <dbReference type="Proteomes" id="UP000178370"/>
    </source>
</evidence>
<comment type="caution">
    <text evidence="2">The sequence shown here is derived from an EMBL/GenBank/DDBJ whole genome shotgun (WGS) entry which is preliminary data.</text>
</comment>
<accession>A0A1F6CPP7</accession>
<keyword evidence="1" id="KW-0663">Pyridoxal phosphate</keyword>
<sequence length="401" mass="45006">MKYVREVLNSGFGSSTSGNMNQRYERAFSGRFGTKYAVTSNSGTSTLHQALMAFGVGPGDEVILPALTVVMCGYAVIHAGARPVFADVDPDTFLIDPKDIERKITSRTKAIMPVHLYGQVCDMRSIMKIAKKHRLAVVEDCAQCYLGTDDTGRLGGTIGDVGSFSTENSKHISTGDGGILITNSEVLAERMRKFGGMGFKNIRAQNGQVRKNKDTFQDPKYLRHDTFGYNYRLPEVAAAIGLAQVEQIDFLVRKRQQIAAKYLKALKGCDWIIPQRVPKGSINSYYTFAVRYEGEKKRGVSWYNFRKKFMEFGGDGIYAAWALVYNEPIMQLINKKGAFFPGLPNQARQFKGYLKRVSCPKAEKLQPLIMQFTTNQGIEKDMDLQMNALKKAIRFFDEQYT</sequence>
<gene>
    <name evidence="2" type="ORF">A2763_02010</name>
</gene>
<dbReference type="InterPro" id="IPR015422">
    <property type="entry name" value="PyrdxlP-dep_Trfase_small"/>
</dbReference>
<dbReference type="PANTHER" id="PTHR30244:SF34">
    <property type="entry name" value="DTDP-4-AMINO-4,6-DIDEOXYGALACTOSE TRANSAMINASE"/>
    <property type="match status" value="1"/>
</dbReference>
<dbReference type="EMBL" id="MFKV01000002">
    <property type="protein sequence ID" value="OGG51133.1"/>
    <property type="molecule type" value="Genomic_DNA"/>
</dbReference>
<dbReference type="AlphaFoldDB" id="A0A1F6CPP7"/>
<dbReference type="STRING" id="1798482.A2763_02010"/>
<evidence type="ECO:0000313" key="2">
    <source>
        <dbReference type="EMBL" id="OGG51133.1"/>
    </source>
</evidence>
<organism evidence="2 3">
    <name type="scientific">Candidatus Kaiserbacteria bacterium RIFCSPHIGHO2_01_FULL_54_36</name>
    <dbReference type="NCBI Taxonomy" id="1798482"/>
    <lineage>
        <taxon>Bacteria</taxon>
        <taxon>Candidatus Kaiseribacteriota</taxon>
    </lineage>
</organism>
<dbReference type="GO" id="GO:0030170">
    <property type="term" value="F:pyridoxal phosphate binding"/>
    <property type="evidence" value="ECO:0007669"/>
    <property type="project" value="TreeGrafter"/>
</dbReference>
<dbReference type="Gene3D" id="3.40.640.10">
    <property type="entry name" value="Type I PLP-dependent aspartate aminotransferase-like (Major domain)"/>
    <property type="match status" value="1"/>
</dbReference>
<name>A0A1F6CPP7_9BACT</name>
<dbReference type="InterPro" id="IPR015421">
    <property type="entry name" value="PyrdxlP-dep_Trfase_major"/>
</dbReference>
<dbReference type="CDD" id="cd00616">
    <property type="entry name" value="AHBA_syn"/>
    <property type="match status" value="1"/>
</dbReference>